<dbReference type="OrthoDB" id="2940430at2"/>
<sequence>MLSQPAEGDSQTQGNSGERPSVNYAILGGVVGAGIGLLSSPGASKKVVESIGKSEAVRNAGQEIRKTAQEFITEQALLTIRQTATGYMSKYEGRLSPRKTSEETQQPSSHSNEEIEEIKEENKHLNERLDRIENMLSSLVDSK</sequence>
<evidence type="ECO:0000313" key="3">
    <source>
        <dbReference type="Proteomes" id="UP000310541"/>
    </source>
</evidence>
<dbReference type="InterPro" id="IPR049646">
    <property type="entry name" value="GvpT/GvpP-like"/>
</dbReference>
<name>A0A4U1MKH6_9BACL</name>
<feature type="compositionally biased region" description="Basic and acidic residues" evidence="1">
    <location>
        <begin position="91"/>
        <end position="102"/>
    </location>
</feature>
<comment type="caution">
    <text evidence="2">The sequence shown here is derived from an EMBL/GenBank/DDBJ whole genome shotgun (WGS) entry which is preliminary data.</text>
</comment>
<feature type="region of interest" description="Disordered" evidence="1">
    <location>
        <begin position="91"/>
        <end position="118"/>
    </location>
</feature>
<proteinExistence type="predicted"/>
<gene>
    <name evidence="2" type="ORF">FBF83_08730</name>
</gene>
<protein>
    <submittedName>
        <fullName evidence="2">Gas vesicle protein GvpP</fullName>
    </submittedName>
</protein>
<evidence type="ECO:0000313" key="2">
    <source>
        <dbReference type="EMBL" id="TKD71086.1"/>
    </source>
</evidence>
<dbReference type="NCBIfam" id="NF041669">
    <property type="entry name" value="GvpT"/>
    <property type="match status" value="1"/>
</dbReference>
<evidence type="ECO:0000256" key="1">
    <source>
        <dbReference type="SAM" id="MobiDB-lite"/>
    </source>
</evidence>
<dbReference type="AlphaFoldDB" id="A0A4U1MKH6"/>
<organism evidence="2 3">
    <name type="scientific">Guptibacillus hwajinpoensis</name>
    <dbReference type="NCBI Taxonomy" id="208199"/>
    <lineage>
        <taxon>Bacteria</taxon>
        <taxon>Bacillati</taxon>
        <taxon>Bacillota</taxon>
        <taxon>Bacilli</taxon>
        <taxon>Bacillales</taxon>
        <taxon>Guptibacillaceae</taxon>
        <taxon>Guptibacillus</taxon>
    </lineage>
</organism>
<dbReference type="EMBL" id="SWFM01000002">
    <property type="protein sequence ID" value="TKD71086.1"/>
    <property type="molecule type" value="Genomic_DNA"/>
</dbReference>
<feature type="region of interest" description="Disordered" evidence="1">
    <location>
        <begin position="1"/>
        <end position="22"/>
    </location>
</feature>
<dbReference type="Proteomes" id="UP000310541">
    <property type="component" value="Unassembled WGS sequence"/>
</dbReference>
<feature type="compositionally biased region" description="Polar residues" evidence="1">
    <location>
        <begin position="1"/>
        <end position="18"/>
    </location>
</feature>
<reference evidence="2 3" key="1">
    <citation type="submission" date="2019-04" db="EMBL/GenBank/DDBJ databases">
        <title>Genome sequence of Bacillus hwajinpoensis strain Y2.</title>
        <authorList>
            <person name="Fair J.L."/>
            <person name="Maclea K.S."/>
        </authorList>
    </citation>
    <scope>NUCLEOTIDE SEQUENCE [LARGE SCALE GENOMIC DNA]</scope>
    <source>
        <strain evidence="2 3">Y2</strain>
    </source>
</reference>
<accession>A0A4U1MKH6</accession>